<keyword evidence="2" id="KW-1185">Reference proteome</keyword>
<proteinExistence type="predicted"/>
<gene>
    <name evidence="1" type="ORF">ACFPZF_25135</name>
</gene>
<reference evidence="2" key="1">
    <citation type="journal article" date="2019" name="Int. J. Syst. Evol. Microbiol.">
        <title>The Global Catalogue of Microorganisms (GCM) 10K type strain sequencing project: providing services to taxonomists for standard genome sequencing and annotation.</title>
        <authorList>
            <consortium name="The Broad Institute Genomics Platform"/>
            <consortium name="The Broad Institute Genome Sequencing Center for Infectious Disease"/>
            <person name="Wu L."/>
            <person name="Ma J."/>
        </authorList>
    </citation>
    <scope>NUCLEOTIDE SEQUENCE [LARGE SCALE GENOMIC DNA]</scope>
    <source>
        <strain evidence="2">CGMCC 4.1622</strain>
    </source>
</reference>
<dbReference type="EMBL" id="JBHSOC010000050">
    <property type="protein sequence ID" value="MFC5644629.1"/>
    <property type="molecule type" value="Genomic_DNA"/>
</dbReference>
<evidence type="ECO:0000313" key="1">
    <source>
        <dbReference type="EMBL" id="MFC5644629.1"/>
    </source>
</evidence>
<sequence>METETLTYVTPSAAVAAPEGGQLEYPAALPVQPLTATAASSAGEADARRAYAAFLAQPTARAGLPEFGKAPAPYQDSVKRVSVPPGQYVRYASNRVITSSFVRSCPGAAAGRDAVGTVTSFWPDFPLGGTVNCADPQGAVQQQAARLMCTTGA</sequence>
<evidence type="ECO:0000313" key="2">
    <source>
        <dbReference type="Proteomes" id="UP001596066"/>
    </source>
</evidence>
<organism evidence="1 2">
    <name type="scientific">Kitasatospora cinereorecta</name>
    <dbReference type="NCBI Taxonomy" id="285560"/>
    <lineage>
        <taxon>Bacteria</taxon>
        <taxon>Bacillati</taxon>
        <taxon>Actinomycetota</taxon>
        <taxon>Actinomycetes</taxon>
        <taxon>Kitasatosporales</taxon>
        <taxon>Streptomycetaceae</taxon>
        <taxon>Kitasatospora</taxon>
    </lineage>
</organism>
<accession>A0ABW0VIN5</accession>
<name>A0ABW0VIN5_9ACTN</name>
<dbReference type="Proteomes" id="UP001596066">
    <property type="component" value="Unassembled WGS sequence"/>
</dbReference>
<protein>
    <submittedName>
        <fullName evidence="1">Uncharacterized protein</fullName>
    </submittedName>
</protein>
<comment type="caution">
    <text evidence="1">The sequence shown here is derived from an EMBL/GenBank/DDBJ whole genome shotgun (WGS) entry which is preliminary data.</text>
</comment>
<dbReference type="RefSeq" id="WP_346148103.1">
    <property type="nucleotide sequence ID" value="NZ_BAAAUA010000044.1"/>
</dbReference>